<evidence type="ECO:0000313" key="2">
    <source>
        <dbReference type="EMBL" id="KAE8281655.1"/>
    </source>
</evidence>
<name>A0A6G0HR31_LARCR</name>
<feature type="compositionally biased region" description="Polar residues" evidence="1">
    <location>
        <begin position="61"/>
        <end position="79"/>
    </location>
</feature>
<feature type="compositionally biased region" description="Basic residues" evidence="1">
    <location>
        <begin position="141"/>
        <end position="151"/>
    </location>
</feature>
<feature type="region of interest" description="Disordered" evidence="1">
    <location>
        <begin position="411"/>
        <end position="443"/>
    </location>
</feature>
<feature type="compositionally biased region" description="Polar residues" evidence="1">
    <location>
        <begin position="114"/>
        <end position="132"/>
    </location>
</feature>
<dbReference type="Proteomes" id="UP000424527">
    <property type="component" value="Unassembled WGS sequence"/>
</dbReference>
<feature type="region of interest" description="Disordered" evidence="1">
    <location>
        <begin position="275"/>
        <end position="310"/>
    </location>
</feature>
<comment type="caution">
    <text evidence="2">The sequence shown here is derived from an EMBL/GenBank/DDBJ whole genome shotgun (WGS) entry which is preliminary data.</text>
</comment>
<organism evidence="2 3">
    <name type="scientific">Larimichthys crocea</name>
    <name type="common">Large yellow croaker</name>
    <name type="synonym">Pseudosciaena crocea</name>
    <dbReference type="NCBI Taxonomy" id="215358"/>
    <lineage>
        <taxon>Eukaryota</taxon>
        <taxon>Metazoa</taxon>
        <taxon>Chordata</taxon>
        <taxon>Craniata</taxon>
        <taxon>Vertebrata</taxon>
        <taxon>Euteleostomi</taxon>
        <taxon>Actinopterygii</taxon>
        <taxon>Neopterygii</taxon>
        <taxon>Teleostei</taxon>
        <taxon>Neoteleostei</taxon>
        <taxon>Acanthomorphata</taxon>
        <taxon>Eupercaria</taxon>
        <taxon>Sciaenidae</taxon>
        <taxon>Larimichthys</taxon>
    </lineage>
</organism>
<feature type="compositionally biased region" description="Polar residues" evidence="1">
    <location>
        <begin position="167"/>
        <end position="185"/>
    </location>
</feature>
<reference evidence="2 3" key="1">
    <citation type="submission" date="2019-07" db="EMBL/GenBank/DDBJ databases">
        <title>Chromosome genome assembly for large yellow croaker.</title>
        <authorList>
            <person name="Xiao S."/>
        </authorList>
    </citation>
    <scope>NUCLEOTIDE SEQUENCE [LARGE SCALE GENOMIC DNA]</scope>
    <source>
        <strain evidence="2">JMULYC20181020</strain>
        <tissue evidence="2">Muscle</tissue>
    </source>
</reference>
<feature type="compositionally biased region" description="Basic residues" evidence="1">
    <location>
        <begin position="35"/>
        <end position="45"/>
    </location>
</feature>
<evidence type="ECO:0000313" key="3">
    <source>
        <dbReference type="Proteomes" id="UP000424527"/>
    </source>
</evidence>
<gene>
    <name evidence="2" type="ORF">D5F01_LYC20651</name>
</gene>
<proteinExistence type="predicted"/>
<feature type="compositionally biased region" description="Polar residues" evidence="1">
    <location>
        <begin position="220"/>
        <end position="238"/>
    </location>
</feature>
<feature type="compositionally biased region" description="Polar residues" evidence="1">
    <location>
        <begin position="281"/>
        <end position="291"/>
    </location>
</feature>
<protein>
    <submittedName>
        <fullName evidence="2">Uncharacterized protein</fullName>
    </submittedName>
</protein>
<feature type="compositionally biased region" description="Basic residues" evidence="1">
    <location>
        <begin position="194"/>
        <end position="204"/>
    </location>
</feature>
<feature type="region of interest" description="Disordered" evidence="1">
    <location>
        <begin position="1"/>
        <end position="258"/>
    </location>
</feature>
<keyword evidence="3" id="KW-1185">Reference proteome</keyword>
<feature type="compositionally biased region" description="Basic residues" evidence="1">
    <location>
        <begin position="88"/>
        <end position="98"/>
    </location>
</feature>
<dbReference type="EMBL" id="REGW02000020">
    <property type="protein sequence ID" value="KAE8281655.1"/>
    <property type="molecule type" value="Genomic_DNA"/>
</dbReference>
<dbReference type="AlphaFoldDB" id="A0A6G0HR31"/>
<feature type="compositionally biased region" description="Basic residues" evidence="1">
    <location>
        <begin position="300"/>
        <end position="310"/>
    </location>
</feature>
<accession>A0A6G0HR31</accession>
<sequence>MAHVPPSSLHTSLGKLGSTEPLSSWRSEGPDHTHTTHARTHKHTQRNQEEGPDMAHVPPSSLHTSLGNLGSTEPLSSWRSEGPDHTHTTHARTHKHTQRNQEEGPDMAHVPPSSLHTSLGNLGSTEPLSSWRSEGPDHTHTTHARTHKHTQRNQEEGPDMAHVPPSSLHTSLGNLGSTEPLSSWRSEGPDHTHTTHARTHKHTQRNQEEGPDMAHVPPSSLHTSLGNLGSTEPLSSWRSEGPDHTHTTHARTTSIHRGTRRRALTWLTSHPAACTHPWANLGSTEPLSSWRSEGPDHTHTTHARTHSIHRGTRRRALTWLTSHPAACTHPWASWAPQSLSPPGGQRGLIILTLHTHARTSIHRGTRRRALTWLTSHPAACTHPWATWAPQSLSPPGGQRGLIILTLHTHAHKHTQRNQEEGPDMAHVPPSSLHTSLGKPGLHRASLLEVRGA</sequence>
<evidence type="ECO:0000256" key="1">
    <source>
        <dbReference type="SAM" id="MobiDB-lite"/>
    </source>
</evidence>